<dbReference type="GO" id="GO:0005634">
    <property type="term" value="C:nucleus"/>
    <property type="evidence" value="ECO:0007669"/>
    <property type="project" value="UniProtKB-SubCell"/>
</dbReference>
<dbReference type="OMA" id="IWLEITK"/>
<name>A0A8S1NCK1_PARPR</name>
<evidence type="ECO:0000313" key="8">
    <source>
        <dbReference type="EMBL" id="CAD8088979.1"/>
    </source>
</evidence>
<evidence type="ECO:0000256" key="3">
    <source>
        <dbReference type="ARBA" id="ARBA00023242"/>
    </source>
</evidence>
<evidence type="ECO:0000259" key="5">
    <source>
        <dbReference type="PROSITE" id="PS50090"/>
    </source>
</evidence>
<dbReference type="AlphaFoldDB" id="A0A8S1NCK1"/>
<dbReference type="CDD" id="cd00167">
    <property type="entry name" value="SANT"/>
    <property type="match status" value="1"/>
</dbReference>
<dbReference type="InterPro" id="IPR051651">
    <property type="entry name" value="DMTF1_DNA-bind_reg"/>
</dbReference>
<dbReference type="Pfam" id="PF00249">
    <property type="entry name" value="Myb_DNA-binding"/>
    <property type="match status" value="1"/>
</dbReference>
<feature type="domain" description="Myb-like" evidence="5">
    <location>
        <begin position="163"/>
        <end position="212"/>
    </location>
</feature>
<dbReference type="PROSITE" id="PS51293">
    <property type="entry name" value="SANT"/>
    <property type="match status" value="1"/>
</dbReference>
<keyword evidence="9" id="KW-1185">Reference proteome</keyword>
<dbReference type="EMBL" id="CAJJDM010000085">
    <property type="protein sequence ID" value="CAD8088979.1"/>
    <property type="molecule type" value="Genomic_DNA"/>
</dbReference>
<evidence type="ECO:0000256" key="4">
    <source>
        <dbReference type="SAM" id="MobiDB-lite"/>
    </source>
</evidence>
<dbReference type="SMART" id="SM00717">
    <property type="entry name" value="SANT"/>
    <property type="match status" value="3"/>
</dbReference>
<dbReference type="InterPro" id="IPR001005">
    <property type="entry name" value="SANT/Myb"/>
</dbReference>
<evidence type="ECO:0000256" key="1">
    <source>
        <dbReference type="ARBA" id="ARBA00004123"/>
    </source>
</evidence>
<feature type="domain" description="HTH myb-type" evidence="7">
    <location>
        <begin position="171"/>
        <end position="216"/>
    </location>
</feature>
<keyword evidence="3" id="KW-0539">Nucleus</keyword>
<comment type="subcellular location">
    <subcellularLocation>
        <location evidence="1">Nucleus</location>
    </subcellularLocation>
</comment>
<dbReference type="Proteomes" id="UP000688137">
    <property type="component" value="Unassembled WGS sequence"/>
</dbReference>
<evidence type="ECO:0000259" key="7">
    <source>
        <dbReference type="PROSITE" id="PS51294"/>
    </source>
</evidence>
<evidence type="ECO:0000256" key="2">
    <source>
        <dbReference type="ARBA" id="ARBA00023125"/>
    </source>
</evidence>
<accession>A0A8S1NCK1</accession>
<dbReference type="PROSITE" id="PS51294">
    <property type="entry name" value="HTH_MYB"/>
    <property type="match status" value="1"/>
</dbReference>
<dbReference type="PANTHER" id="PTHR46380">
    <property type="entry name" value="CYCLIN-D-BINDING MYB-LIKE TRANSCRIPTION FACTOR 1"/>
    <property type="match status" value="1"/>
</dbReference>
<feature type="region of interest" description="Disordered" evidence="4">
    <location>
        <begin position="1"/>
        <end position="44"/>
    </location>
</feature>
<reference evidence="8" key="1">
    <citation type="submission" date="2021-01" db="EMBL/GenBank/DDBJ databases">
        <authorList>
            <consortium name="Genoscope - CEA"/>
            <person name="William W."/>
        </authorList>
    </citation>
    <scope>NUCLEOTIDE SEQUENCE</scope>
</reference>
<dbReference type="GO" id="GO:0000976">
    <property type="term" value="F:transcription cis-regulatory region binding"/>
    <property type="evidence" value="ECO:0007669"/>
    <property type="project" value="TreeGrafter"/>
</dbReference>
<feature type="domain" description="SANT" evidence="6">
    <location>
        <begin position="171"/>
        <end position="216"/>
    </location>
</feature>
<keyword evidence="2" id="KW-0238">DNA-binding</keyword>
<evidence type="ECO:0000259" key="6">
    <source>
        <dbReference type="PROSITE" id="PS51293"/>
    </source>
</evidence>
<evidence type="ECO:0000313" key="9">
    <source>
        <dbReference type="Proteomes" id="UP000688137"/>
    </source>
</evidence>
<feature type="compositionally biased region" description="Basic and acidic residues" evidence="4">
    <location>
        <begin position="7"/>
        <end position="20"/>
    </location>
</feature>
<comment type="caution">
    <text evidence="8">The sequence shown here is derived from an EMBL/GenBank/DDBJ whole genome shotgun (WGS) entry which is preliminary data.</text>
</comment>
<organism evidence="8 9">
    <name type="scientific">Paramecium primaurelia</name>
    <dbReference type="NCBI Taxonomy" id="5886"/>
    <lineage>
        <taxon>Eukaryota</taxon>
        <taxon>Sar</taxon>
        <taxon>Alveolata</taxon>
        <taxon>Ciliophora</taxon>
        <taxon>Intramacronucleata</taxon>
        <taxon>Oligohymenophorea</taxon>
        <taxon>Peniculida</taxon>
        <taxon>Parameciidae</taxon>
        <taxon>Paramecium</taxon>
    </lineage>
</organism>
<dbReference type="InterPro" id="IPR017930">
    <property type="entry name" value="Myb_dom"/>
</dbReference>
<feature type="compositionally biased region" description="Low complexity" evidence="4">
    <location>
        <begin position="59"/>
        <end position="71"/>
    </location>
</feature>
<protein>
    <submittedName>
        <fullName evidence="8">Uncharacterized protein</fullName>
    </submittedName>
</protein>
<dbReference type="PROSITE" id="PS50090">
    <property type="entry name" value="MYB_LIKE"/>
    <property type="match status" value="1"/>
</dbReference>
<dbReference type="GO" id="GO:0003700">
    <property type="term" value="F:DNA-binding transcription factor activity"/>
    <property type="evidence" value="ECO:0007669"/>
    <property type="project" value="TreeGrafter"/>
</dbReference>
<feature type="compositionally biased region" description="Low complexity" evidence="4">
    <location>
        <begin position="33"/>
        <end position="42"/>
    </location>
</feature>
<gene>
    <name evidence="8" type="ORF">PPRIM_AZ9-3.1.T0820170</name>
</gene>
<proteinExistence type="predicted"/>
<sequence length="327" mass="39645">MMKKITKQNEKFNSHLKSQESEYDDIFQDQKTEQQNQPIIQKEQQRKTNIRIIVTRKPQQQQQEQQTIPQQHRSVNKRSWHKELDNLVNPQEMKNGKFSQEEKEFIMQIVHNYQNQNNLTDQQLKDYIELKTLGHSKIWLEITKFIPTRTVDSVYKLIRRSLDSKNRQGYWNKEEEAELIKCIQQYGRKWREISKYLNRTPDNIRNKYIQIGQHNHLFRNKQFWTIEEFLILMNNIHALSGYPILIPNYDQILKQKLGEQFENVKFKLNYRKMKMEDKEIFDLLKSIINIPSNIGVTIKWTEISSEIKTKTKDDIRQMWYKLNGTLL</sequence>
<feature type="region of interest" description="Disordered" evidence="4">
    <location>
        <begin position="57"/>
        <end position="76"/>
    </location>
</feature>
<dbReference type="InterPro" id="IPR017884">
    <property type="entry name" value="SANT_dom"/>
</dbReference>
<dbReference type="PANTHER" id="PTHR46380:SF2">
    <property type="entry name" value="CYCLIN-D-BINDING MYB-LIKE TRANSCRIPTION FACTOR 1"/>
    <property type="match status" value="1"/>
</dbReference>